<feature type="domain" description="ParB-like N-terminal" evidence="3">
    <location>
        <begin position="17"/>
        <end position="116"/>
    </location>
</feature>
<dbReference type="InterPro" id="IPR003115">
    <property type="entry name" value="ParB_N"/>
</dbReference>
<dbReference type="InterPro" id="IPR050336">
    <property type="entry name" value="Chromosome_partition/occlusion"/>
</dbReference>
<dbReference type="PANTHER" id="PTHR33375">
    <property type="entry name" value="CHROMOSOME-PARTITIONING PROTEIN PARB-RELATED"/>
    <property type="match status" value="1"/>
</dbReference>
<dbReference type="SUPFAM" id="SSF109709">
    <property type="entry name" value="KorB DNA-binding domain-like"/>
    <property type="match status" value="1"/>
</dbReference>
<dbReference type="SUPFAM" id="SSF110849">
    <property type="entry name" value="ParB/Sulfiredoxin"/>
    <property type="match status" value="1"/>
</dbReference>
<dbReference type="RefSeq" id="WP_111242814.1">
    <property type="nucleotide sequence ID" value="NZ_AP023358.1"/>
</dbReference>
<keyword evidence="5" id="KW-1185">Reference proteome</keyword>
<dbReference type="GO" id="GO:0005694">
    <property type="term" value="C:chromosome"/>
    <property type="evidence" value="ECO:0007669"/>
    <property type="project" value="TreeGrafter"/>
</dbReference>
<dbReference type="InterPro" id="IPR036086">
    <property type="entry name" value="ParB/Sulfiredoxin_sf"/>
</dbReference>
<evidence type="ECO:0000313" key="4">
    <source>
        <dbReference type="EMBL" id="PZF98334.1"/>
    </source>
</evidence>
<dbReference type="InterPro" id="IPR004437">
    <property type="entry name" value="ParB/RepB/Spo0J"/>
</dbReference>
<dbReference type="PANTHER" id="PTHR33375:SF7">
    <property type="entry name" value="CHROMOSOME 2-PARTITIONING PROTEIN PARB-RELATED"/>
    <property type="match status" value="1"/>
</dbReference>
<protein>
    <recommendedName>
        <fullName evidence="3">ParB-like N-terminal domain-containing protein</fullName>
    </recommendedName>
</protein>
<evidence type="ECO:0000256" key="1">
    <source>
        <dbReference type="ARBA" id="ARBA00006295"/>
    </source>
</evidence>
<feature type="compositionally biased region" description="Acidic residues" evidence="2">
    <location>
        <begin position="501"/>
        <end position="512"/>
    </location>
</feature>
<dbReference type="GO" id="GO:0007059">
    <property type="term" value="P:chromosome segregation"/>
    <property type="evidence" value="ECO:0007669"/>
    <property type="project" value="TreeGrafter"/>
</dbReference>
<proteinExistence type="inferred from homology"/>
<evidence type="ECO:0000313" key="5">
    <source>
        <dbReference type="Proteomes" id="UP000248627"/>
    </source>
</evidence>
<dbReference type="GO" id="GO:0003677">
    <property type="term" value="F:DNA binding"/>
    <property type="evidence" value="ECO:0007669"/>
    <property type="project" value="InterPro"/>
</dbReference>
<feature type="region of interest" description="Disordered" evidence="2">
    <location>
        <begin position="460"/>
        <end position="525"/>
    </location>
</feature>
<dbReference type="OrthoDB" id="3176965at2"/>
<name>A0A2W2CY91_9ACTN</name>
<dbReference type="Proteomes" id="UP000248627">
    <property type="component" value="Unassembled WGS sequence"/>
</dbReference>
<evidence type="ECO:0000256" key="2">
    <source>
        <dbReference type="SAM" id="MobiDB-lite"/>
    </source>
</evidence>
<reference evidence="4 5" key="1">
    <citation type="submission" date="2018-01" db="EMBL/GenBank/DDBJ databases">
        <title>Draft genome sequence of Jishengella endophytica.</title>
        <authorList>
            <person name="Sahin N."/>
            <person name="Ay H."/>
            <person name="Saygin H."/>
        </authorList>
    </citation>
    <scope>NUCLEOTIDE SEQUENCE [LARGE SCALE GENOMIC DNA]</scope>
    <source>
        <strain evidence="4 5">DSM 45430</strain>
    </source>
</reference>
<dbReference type="NCBIfam" id="TIGR00180">
    <property type="entry name" value="parB_part"/>
    <property type="match status" value="1"/>
</dbReference>
<sequence>MTAATKRRTKTKAPYLADLDPRDLLANPRNVRTQDSDLTELRASIAASGVLQALLVVPDDDGHLIVAGHRRAKAAAEALAAGEWPDGMPPTVPCLVRPDLAGVPADQVVSMLIENDQRADLTPTERAVAYAQLELFGLDPSQIAKRTGRSYKHVHDSLRLVTLGEKATAAADAGRLTLDDVAELQEFEDDPQTLEKILKDVDSSWGIKHKVGEERRKRTVKEAVAALKAELESAGVTIVKKPKDGWPYNCQMARLDQLATADGESIDPETVKALDGYGALIEERWESAEAVIVCLDPEAHGYKRTGHSYWKSPAEIAAKEAAEKAREERRERLKEAATVRRKFLVEKYGSAKGAKTLLVDAMRLAVVSPGFLAHHVAEDLIRDVAGGELDDGLTAGQDRLNRLLVARMIGAQEHNAGEAALGHWVKRQDLIAPWLTRLETDGYELSDAEAEWRTALIAEEEERQREEAEEEAERLRHEAEEVDDEDGVPDVVDVHLPEHDIEPDDAETDPCADADLNAGEFEASE</sequence>
<dbReference type="Gene3D" id="3.90.1530.30">
    <property type="match status" value="1"/>
</dbReference>
<evidence type="ECO:0000259" key="3">
    <source>
        <dbReference type="SMART" id="SM00470"/>
    </source>
</evidence>
<organism evidence="4 5">
    <name type="scientific">Micromonospora endophytica</name>
    <dbReference type="NCBI Taxonomy" id="515350"/>
    <lineage>
        <taxon>Bacteria</taxon>
        <taxon>Bacillati</taxon>
        <taxon>Actinomycetota</taxon>
        <taxon>Actinomycetes</taxon>
        <taxon>Micromonosporales</taxon>
        <taxon>Micromonosporaceae</taxon>
        <taxon>Micromonospora</taxon>
    </lineage>
</organism>
<comment type="caution">
    <text evidence="4">The sequence shown here is derived from an EMBL/GenBank/DDBJ whole genome shotgun (WGS) entry which is preliminary data.</text>
</comment>
<dbReference type="SMART" id="SM00470">
    <property type="entry name" value="ParB"/>
    <property type="match status" value="1"/>
</dbReference>
<dbReference type="EMBL" id="POTX01000042">
    <property type="protein sequence ID" value="PZF98334.1"/>
    <property type="molecule type" value="Genomic_DNA"/>
</dbReference>
<gene>
    <name evidence="4" type="ORF">C1I93_09185</name>
</gene>
<dbReference type="InterPro" id="IPR041468">
    <property type="entry name" value="HTH_ParB/Spo0J"/>
</dbReference>
<comment type="similarity">
    <text evidence="1">Belongs to the ParB family.</text>
</comment>
<accession>A0A2W2CY91</accession>
<dbReference type="Gene3D" id="1.10.10.2830">
    <property type="match status" value="1"/>
</dbReference>
<dbReference type="Pfam" id="PF17762">
    <property type="entry name" value="HTH_ParB"/>
    <property type="match status" value="1"/>
</dbReference>
<dbReference type="Pfam" id="PF02195">
    <property type="entry name" value="ParB_N"/>
    <property type="match status" value="1"/>
</dbReference>
<dbReference type="AlphaFoldDB" id="A0A2W2CY91"/>